<feature type="domain" description="AprE-like beta-barrel" evidence="11">
    <location>
        <begin position="338"/>
        <end position="429"/>
    </location>
</feature>
<keyword evidence="6 9" id="KW-0812">Transmembrane</keyword>
<evidence type="ECO:0000313" key="12">
    <source>
        <dbReference type="EMBL" id="MRV71118.1"/>
    </source>
</evidence>
<evidence type="ECO:0000256" key="6">
    <source>
        <dbReference type="ARBA" id="ARBA00022692"/>
    </source>
</evidence>
<dbReference type="InterPro" id="IPR050739">
    <property type="entry name" value="MFP"/>
</dbReference>
<evidence type="ECO:0000256" key="2">
    <source>
        <dbReference type="ARBA" id="ARBA00009477"/>
    </source>
</evidence>
<evidence type="ECO:0000256" key="4">
    <source>
        <dbReference type="ARBA" id="ARBA00022475"/>
    </source>
</evidence>
<dbReference type="Pfam" id="PF25994">
    <property type="entry name" value="HH_AprE"/>
    <property type="match status" value="1"/>
</dbReference>
<dbReference type="InterPro" id="IPR010129">
    <property type="entry name" value="T1SS_HlyD"/>
</dbReference>
<gene>
    <name evidence="12" type="ORF">GJ700_05220</name>
</gene>
<keyword evidence="3 9" id="KW-0813">Transport</keyword>
<accession>A0A7X2LRS3</accession>
<dbReference type="Pfam" id="PF26002">
    <property type="entry name" value="Beta-barrel_AprE"/>
    <property type="match status" value="1"/>
</dbReference>
<proteinExistence type="inferred from homology"/>
<evidence type="ECO:0000256" key="7">
    <source>
        <dbReference type="ARBA" id="ARBA00022989"/>
    </source>
</evidence>
<evidence type="ECO:0000256" key="9">
    <source>
        <dbReference type="RuleBase" id="RU365093"/>
    </source>
</evidence>
<feature type="transmembrane region" description="Helical" evidence="9">
    <location>
        <begin position="33"/>
        <end position="51"/>
    </location>
</feature>
<dbReference type="EMBL" id="WKJJ01000003">
    <property type="protein sequence ID" value="MRV71118.1"/>
    <property type="molecule type" value="Genomic_DNA"/>
</dbReference>
<keyword evidence="13" id="KW-1185">Reference proteome</keyword>
<dbReference type="RefSeq" id="WP_154371617.1">
    <property type="nucleotide sequence ID" value="NZ_WKJJ01000003.1"/>
</dbReference>
<dbReference type="AlphaFoldDB" id="A0A7X2LRS3"/>
<evidence type="ECO:0000256" key="1">
    <source>
        <dbReference type="ARBA" id="ARBA00004377"/>
    </source>
</evidence>
<feature type="domain" description="AprE-like long alpha-helical hairpin" evidence="10">
    <location>
        <begin position="107"/>
        <end position="293"/>
    </location>
</feature>
<dbReference type="Gene3D" id="2.40.30.170">
    <property type="match status" value="1"/>
</dbReference>
<keyword evidence="4 9" id="KW-1003">Cell membrane</keyword>
<sequence length="452" mass="50091">MKLIDTKALATDVVARDVTPATVHTDASAYSRLGWMIVLFGVIGFLLWASFAPLDKGVPMSGDVAKEGNRKAVQHLSGGVVQDILVKEGDFVKKGQVLVRMNNVQVNAQSEITKVQLFTNRAAEARLIAERDGKSAPVFPEDLKQFKDDPRVTENIALQNQLFTSRQSSLKSELGAIDENISGLKLQLDGLLASRDSKKEQLVILKEQVDNLRDLSRDGFVARARLLDVERTYVQTKGALAEDMGNIGRTQRQISELTLRRAQRVQDYQKEVRSQLSEVQKEAEALSNRFVAEEYNLKNADVTAPVDGTVIGMNVFTKGGVVQPGFKMMDIVPVDDALVVEGRLPVNLIDKVHAGMPVELIFAAFNSNTSPHIPGKVTKVSPDRLMDERSGQPYYTVVASVSPEGLKTMHRHKMEVRPGMPVELFVKTGERTMMNYLLKPIFDRAKTSMSEE</sequence>
<evidence type="ECO:0000259" key="11">
    <source>
        <dbReference type="Pfam" id="PF26002"/>
    </source>
</evidence>
<evidence type="ECO:0000259" key="10">
    <source>
        <dbReference type="Pfam" id="PF25994"/>
    </source>
</evidence>
<dbReference type="SUPFAM" id="SSF111369">
    <property type="entry name" value="HlyD-like secretion proteins"/>
    <property type="match status" value="1"/>
</dbReference>
<dbReference type="NCBIfam" id="TIGR01843">
    <property type="entry name" value="type_I_hlyD"/>
    <property type="match status" value="1"/>
</dbReference>
<dbReference type="PANTHER" id="PTHR30386">
    <property type="entry name" value="MEMBRANE FUSION SUBUNIT OF EMRAB-TOLC MULTIDRUG EFFLUX PUMP"/>
    <property type="match status" value="1"/>
</dbReference>
<dbReference type="InterPro" id="IPR058982">
    <property type="entry name" value="Beta-barrel_AprE"/>
</dbReference>
<comment type="subcellular location">
    <subcellularLocation>
        <location evidence="1 9">Cell inner membrane</location>
        <topology evidence="1 9">Single-pass membrane protein</topology>
    </subcellularLocation>
</comment>
<dbReference type="GO" id="GO:0005886">
    <property type="term" value="C:plasma membrane"/>
    <property type="evidence" value="ECO:0007669"/>
    <property type="project" value="UniProtKB-SubCell"/>
</dbReference>
<keyword evidence="7 9" id="KW-1133">Transmembrane helix</keyword>
<dbReference type="GO" id="GO:0015031">
    <property type="term" value="P:protein transport"/>
    <property type="evidence" value="ECO:0007669"/>
    <property type="project" value="InterPro"/>
</dbReference>
<keyword evidence="8 9" id="KW-0472">Membrane</keyword>
<protein>
    <recommendedName>
        <fullName evidence="9">Membrane fusion protein (MFP) family protein</fullName>
    </recommendedName>
</protein>
<comment type="caution">
    <text evidence="12">The sequence shown here is derived from an EMBL/GenBank/DDBJ whole genome shotgun (WGS) entry which is preliminary data.</text>
</comment>
<reference evidence="12 13" key="1">
    <citation type="submission" date="2019-11" db="EMBL/GenBank/DDBJ databases">
        <title>Novel species isolated from a subtropical stream in China.</title>
        <authorList>
            <person name="Lu H."/>
        </authorList>
    </citation>
    <scope>NUCLEOTIDE SEQUENCE [LARGE SCALE GENOMIC DNA]</scope>
    <source>
        <strain evidence="12 13">FT92W</strain>
    </source>
</reference>
<dbReference type="PANTHER" id="PTHR30386:SF17">
    <property type="entry name" value="ALKALINE PROTEASE SECRETION PROTEIN APRE"/>
    <property type="match status" value="1"/>
</dbReference>
<evidence type="ECO:0000256" key="8">
    <source>
        <dbReference type="ARBA" id="ARBA00023136"/>
    </source>
</evidence>
<dbReference type="Gene3D" id="2.40.50.100">
    <property type="match status" value="1"/>
</dbReference>
<evidence type="ECO:0000313" key="13">
    <source>
        <dbReference type="Proteomes" id="UP000446768"/>
    </source>
</evidence>
<dbReference type="PRINTS" id="PR01490">
    <property type="entry name" value="RTXTOXIND"/>
</dbReference>
<name>A0A7X2LRS3_9BURK</name>
<dbReference type="Proteomes" id="UP000446768">
    <property type="component" value="Unassembled WGS sequence"/>
</dbReference>
<comment type="similarity">
    <text evidence="2 9">Belongs to the membrane fusion protein (MFP) (TC 8.A.1) family.</text>
</comment>
<evidence type="ECO:0000256" key="5">
    <source>
        <dbReference type="ARBA" id="ARBA00022519"/>
    </source>
</evidence>
<evidence type="ECO:0000256" key="3">
    <source>
        <dbReference type="ARBA" id="ARBA00022448"/>
    </source>
</evidence>
<organism evidence="12 13">
    <name type="scientific">Pseudoduganella rivuli</name>
    <dbReference type="NCBI Taxonomy" id="2666085"/>
    <lineage>
        <taxon>Bacteria</taxon>
        <taxon>Pseudomonadati</taxon>
        <taxon>Pseudomonadota</taxon>
        <taxon>Betaproteobacteria</taxon>
        <taxon>Burkholderiales</taxon>
        <taxon>Oxalobacteraceae</taxon>
        <taxon>Telluria group</taxon>
        <taxon>Pseudoduganella</taxon>
    </lineage>
</organism>
<keyword evidence="5 9" id="KW-0997">Cell inner membrane</keyword>
<dbReference type="InterPro" id="IPR058781">
    <property type="entry name" value="HH_AprE-like"/>
</dbReference>